<proteinExistence type="predicted"/>
<gene>
    <name evidence="1" type="ORF">MML48_4g00006250</name>
</gene>
<accession>A0ACB9T6T8</accession>
<name>A0ACB9T6T8_HOLOL</name>
<reference evidence="1" key="1">
    <citation type="submission" date="2022-04" db="EMBL/GenBank/DDBJ databases">
        <title>Chromosome-scale genome assembly of Holotrichia oblita Faldermann.</title>
        <authorList>
            <person name="Rongchong L."/>
        </authorList>
    </citation>
    <scope>NUCLEOTIDE SEQUENCE</scope>
    <source>
        <strain evidence="1">81SQS9</strain>
    </source>
</reference>
<dbReference type="Proteomes" id="UP001056778">
    <property type="component" value="Chromosome 4"/>
</dbReference>
<sequence length="126" mass="14245">MHSILQRGNAILAYTLSVLACLTFVCFASTVLLNYRTHADLNTVKVVVYVVLWDKIILRGENAVLDFKNMNTKYYFWDDGNGLKGNNNITLTLSWNIIPNAGLLPNIFAHGSHSFQFPVDYTTSRM</sequence>
<organism evidence="1 2">
    <name type="scientific">Holotrichia oblita</name>
    <name type="common">Chafer beetle</name>
    <dbReference type="NCBI Taxonomy" id="644536"/>
    <lineage>
        <taxon>Eukaryota</taxon>
        <taxon>Metazoa</taxon>
        <taxon>Ecdysozoa</taxon>
        <taxon>Arthropoda</taxon>
        <taxon>Hexapoda</taxon>
        <taxon>Insecta</taxon>
        <taxon>Pterygota</taxon>
        <taxon>Neoptera</taxon>
        <taxon>Endopterygota</taxon>
        <taxon>Coleoptera</taxon>
        <taxon>Polyphaga</taxon>
        <taxon>Scarabaeiformia</taxon>
        <taxon>Scarabaeidae</taxon>
        <taxon>Melolonthinae</taxon>
        <taxon>Holotrichia</taxon>
    </lineage>
</organism>
<evidence type="ECO:0000313" key="2">
    <source>
        <dbReference type="Proteomes" id="UP001056778"/>
    </source>
</evidence>
<evidence type="ECO:0000313" key="1">
    <source>
        <dbReference type="EMBL" id="KAI4462460.1"/>
    </source>
</evidence>
<keyword evidence="2" id="KW-1185">Reference proteome</keyword>
<protein>
    <submittedName>
        <fullName evidence="1">Microsomal signal peptidase 23 kd subunit spc22/23</fullName>
    </submittedName>
</protein>
<dbReference type="EMBL" id="CM043018">
    <property type="protein sequence ID" value="KAI4462460.1"/>
    <property type="molecule type" value="Genomic_DNA"/>
</dbReference>
<comment type="caution">
    <text evidence="1">The sequence shown here is derived from an EMBL/GenBank/DDBJ whole genome shotgun (WGS) entry which is preliminary data.</text>
</comment>